<evidence type="ECO:0000313" key="1">
    <source>
        <dbReference type="EMBL" id="KKM73691.1"/>
    </source>
</evidence>
<dbReference type="EMBL" id="LAZR01009260">
    <property type="protein sequence ID" value="KKM73691.1"/>
    <property type="molecule type" value="Genomic_DNA"/>
</dbReference>
<proteinExistence type="predicted"/>
<organism evidence="1">
    <name type="scientific">marine sediment metagenome</name>
    <dbReference type="NCBI Taxonomy" id="412755"/>
    <lineage>
        <taxon>unclassified sequences</taxon>
        <taxon>metagenomes</taxon>
        <taxon>ecological metagenomes</taxon>
    </lineage>
</organism>
<comment type="caution">
    <text evidence="1">The sequence shown here is derived from an EMBL/GenBank/DDBJ whole genome shotgun (WGS) entry which is preliminary data.</text>
</comment>
<sequence>MKFTYVPKGYWSWRRAVNYQVSKGKRIRTLRVFWFMFTVKKVTEDKDGNNR</sequence>
<reference evidence="1" key="1">
    <citation type="journal article" date="2015" name="Nature">
        <title>Complex archaea that bridge the gap between prokaryotes and eukaryotes.</title>
        <authorList>
            <person name="Spang A."/>
            <person name="Saw J.H."/>
            <person name="Jorgensen S.L."/>
            <person name="Zaremba-Niedzwiedzka K."/>
            <person name="Martijn J."/>
            <person name="Lind A.E."/>
            <person name="van Eijk R."/>
            <person name="Schleper C."/>
            <person name="Guy L."/>
            <person name="Ettema T.J."/>
        </authorList>
    </citation>
    <scope>NUCLEOTIDE SEQUENCE</scope>
</reference>
<accession>A0A0F9KG25</accession>
<protein>
    <submittedName>
        <fullName evidence="1">Uncharacterized protein</fullName>
    </submittedName>
</protein>
<gene>
    <name evidence="1" type="ORF">LCGC14_1407840</name>
</gene>
<name>A0A0F9KG25_9ZZZZ</name>
<dbReference type="AlphaFoldDB" id="A0A0F9KG25"/>